<evidence type="ECO:0000256" key="1">
    <source>
        <dbReference type="ARBA" id="ARBA00022448"/>
    </source>
</evidence>
<dbReference type="PANTHER" id="PTHR42788:SF13">
    <property type="entry name" value="ALIPHATIC SULFONATES IMPORT ATP-BINDING PROTEIN SSUB"/>
    <property type="match status" value="1"/>
</dbReference>
<evidence type="ECO:0000313" key="5">
    <source>
        <dbReference type="EMBL" id="GLI52952.1"/>
    </source>
</evidence>
<dbReference type="Gene3D" id="3.40.50.300">
    <property type="entry name" value="P-loop containing nucleotide triphosphate hydrolases"/>
    <property type="match status" value="1"/>
</dbReference>
<name>A0A9W6LJR1_9BACT</name>
<dbReference type="InterPro" id="IPR003593">
    <property type="entry name" value="AAA+_ATPase"/>
</dbReference>
<dbReference type="EMBL" id="BSDX01000001">
    <property type="protein sequence ID" value="GLI52952.1"/>
    <property type="molecule type" value="Genomic_DNA"/>
</dbReference>
<dbReference type="Proteomes" id="UP001144297">
    <property type="component" value="Unassembled WGS sequence"/>
</dbReference>
<sequence length="262" mass="30507">MELILENISKKYEEKEILRDINIKVDKKEFIGLIGFSGAGKSTLLKIIAGLETPTTGKVKLNGEEIKKPTLKIGFFFQDYRIFPWLTVKENIMFALKNINTPNIMNFIEKAYALMDIMELSDKTDYFPHQLSGGLKQRVALCRALIPEPEILLLDEPFSSLDPLTALKSWHLVRYIYEIKNTSFIIVSHNIEEVLFLCDRIIVLDKNPGRILKEINLPQTWERTTELRFKSEFFQLKKQLFYLMTNSGMDEILNIRKKLDKV</sequence>
<keyword evidence="1" id="KW-0813">Transport</keyword>
<accession>A0A9W6LJR1</accession>
<dbReference type="GO" id="GO:0005524">
    <property type="term" value="F:ATP binding"/>
    <property type="evidence" value="ECO:0007669"/>
    <property type="project" value="UniProtKB-KW"/>
</dbReference>
<organism evidence="5 6">
    <name type="scientific">Thermodesulfovibrio yellowstonii</name>
    <dbReference type="NCBI Taxonomy" id="28262"/>
    <lineage>
        <taxon>Bacteria</taxon>
        <taxon>Pseudomonadati</taxon>
        <taxon>Nitrospirota</taxon>
        <taxon>Thermodesulfovibrionia</taxon>
        <taxon>Thermodesulfovibrionales</taxon>
        <taxon>Thermodesulfovibrionaceae</taxon>
        <taxon>Thermodesulfovibrio</taxon>
    </lineage>
</organism>
<comment type="caution">
    <text evidence="5">The sequence shown here is derived from an EMBL/GenBank/DDBJ whole genome shotgun (WGS) entry which is preliminary data.</text>
</comment>
<dbReference type="GO" id="GO:0016887">
    <property type="term" value="F:ATP hydrolysis activity"/>
    <property type="evidence" value="ECO:0007669"/>
    <property type="project" value="InterPro"/>
</dbReference>
<gene>
    <name evidence="5" type="ORF">TISLANDTSLP1_06450</name>
</gene>
<keyword evidence="3" id="KW-0067">ATP-binding</keyword>
<proteinExistence type="predicted"/>
<keyword evidence="6" id="KW-1185">Reference proteome</keyword>
<dbReference type="PROSITE" id="PS50893">
    <property type="entry name" value="ABC_TRANSPORTER_2"/>
    <property type="match status" value="1"/>
</dbReference>
<dbReference type="PANTHER" id="PTHR42788">
    <property type="entry name" value="TAURINE IMPORT ATP-BINDING PROTEIN-RELATED"/>
    <property type="match status" value="1"/>
</dbReference>
<evidence type="ECO:0000256" key="2">
    <source>
        <dbReference type="ARBA" id="ARBA00022741"/>
    </source>
</evidence>
<dbReference type="SUPFAM" id="SSF52540">
    <property type="entry name" value="P-loop containing nucleoside triphosphate hydrolases"/>
    <property type="match status" value="1"/>
</dbReference>
<evidence type="ECO:0000256" key="3">
    <source>
        <dbReference type="ARBA" id="ARBA00022840"/>
    </source>
</evidence>
<keyword evidence="2" id="KW-0547">Nucleotide-binding</keyword>
<reference evidence="5" key="1">
    <citation type="submission" date="2022-12" db="EMBL/GenBank/DDBJ databases">
        <title>Reference genome sequencing for broad-spectrum identification of bacterial and archaeal isolates by mass spectrometry.</title>
        <authorList>
            <person name="Sekiguchi Y."/>
            <person name="Tourlousse D.M."/>
        </authorList>
    </citation>
    <scope>NUCLEOTIDE SEQUENCE</scope>
    <source>
        <strain evidence="5">TSL-P1</strain>
    </source>
</reference>
<dbReference type="AlphaFoldDB" id="A0A9W6LJR1"/>
<protein>
    <recommendedName>
        <fullName evidence="4">ABC transporter domain-containing protein</fullName>
    </recommendedName>
</protein>
<dbReference type="SMART" id="SM00382">
    <property type="entry name" value="AAA"/>
    <property type="match status" value="1"/>
</dbReference>
<dbReference type="Pfam" id="PF00005">
    <property type="entry name" value="ABC_tran"/>
    <property type="match status" value="1"/>
</dbReference>
<dbReference type="InterPro" id="IPR027417">
    <property type="entry name" value="P-loop_NTPase"/>
</dbReference>
<dbReference type="InterPro" id="IPR050166">
    <property type="entry name" value="ABC_transporter_ATP-bind"/>
</dbReference>
<evidence type="ECO:0000259" key="4">
    <source>
        <dbReference type="PROSITE" id="PS50893"/>
    </source>
</evidence>
<dbReference type="InterPro" id="IPR003439">
    <property type="entry name" value="ABC_transporter-like_ATP-bd"/>
</dbReference>
<evidence type="ECO:0000313" key="6">
    <source>
        <dbReference type="Proteomes" id="UP001144297"/>
    </source>
</evidence>
<feature type="domain" description="ABC transporter" evidence="4">
    <location>
        <begin position="3"/>
        <end position="233"/>
    </location>
</feature>